<proteinExistence type="predicted"/>
<dbReference type="EMBL" id="FNVK01000004">
    <property type="protein sequence ID" value="SEF61880.1"/>
    <property type="molecule type" value="Genomic_DNA"/>
</dbReference>
<sequence length="69" mass="7797">MPSFYLLAPRKIRSKPVGGYILSLFDLGQVQGEREDEGSVQTAHRFSHPIRALASMGNWKLEGLKLELR</sequence>
<accession>A0A1H5TGK5</accession>
<reference evidence="1 2" key="1">
    <citation type="submission" date="2016-10" db="EMBL/GenBank/DDBJ databases">
        <authorList>
            <person name="de Groot N.N."/>
        </authorList>
    </citation>
    <scope>NUCLEOTIDE SEQUENCE [LARGE SCALE GENOMIC DNA]</scope>
    <source>
        <strain evidence="1 2">Nl13</strain>
    </source>
</reference>
<gene>
    <name evidence="1" type="ORF">SAMN05216403_104167</name>
</gene>
<dbReference type="Proteomes" id="UP000236751">
    <property type="component" value="Unassembled WGS sequence"/>
</dbReference>
<evidence type="ECO:0000313" key="2">
    <source>
        <dbReference type="Proteomes" id="UP000236751"/>
    </source>
</evidence>
<dbReference type="AlphaFoldDB" id="A0A1H5TGK5"/>
<evidence type="ECO:0000313" key="1">
    <source>
        <dbReference type="EMBL" id="SEF61880.1"/>
    </source>
</evidence>
<protein>
    <submittedName>
        <fullName evidence="1">Uncharacterized protein</fullName>
    </submittedName>
</protein>
<name>A0A1H5TGK5_NITMU</name>
<organism evidence="1 2">
    <name type="scientific">Nitrosospira multiformis (strain ATCC 25196 / NCIMB 11849 / C 71)</name>
    <dbReference type="NCBI Taxonomy" id="323848"/>
    <lineage>
        <taxon>Bacteria</taxon>
        <taxon>Pseudomonadati</taxon>
        <taxon>Pseudomonadota</taxon>
        <taxon>Betaproteobacteria</taxon>
        <taxon>Nitrosomonadales</taxon>
        <taxon>Nitrosomonadaceae</taxon>
        <taxon>Nitrosospira</taxon>
    </lineage>
</organism>